<dbReference type="Gene3D" id="3.40.50.1110">
    <property type="entry name" value="SGNH hydrolase"/>
    <property type="match status" value="1"/>
</dbReference>
<evidence type="ECO:0000313" key="4">
    <source>
        <dbReference type="Proteomes" id="UP000272193"/>
    </source>
</evidence>
<dbReference type="InterPro" id="IPR036514">
    <property type="entry name" value="SGNH_hydro_sf"/>
</dbReference>
<dbReference type="Pfam" id="PF00657">
    <property type="entry name" value="Lipase_GDSL"/>
    <property type="match status" value="1"/>
</dbReference>
<evidence type="ECO:0000256" key="1">
    <source>
        <dbReference type="ARBA" id="ARBA00022729"/>
    </source>
</evidence>
<protein>
    <submittedName>
        <fullName evidence="3">Phospholipase/lecithinase/hemolysin</fullName>
    </submittedName>
</protein>
<comment type="caution">
    <text evidence="3">The sequence shown here is derived from an EMBL/GenBank/DDBJ whole genome shotgun (WGS) entry which is preliminary data.</text>
</comment>
<dbReference type="OrthoDB" id="5292073at2"/>
<evidence type="ECO:0000256" key="2">
    <source>
        <dbReference type="SAM" id="SignalP"/>
    </source>
</evidence>
<dbReference type="Proteomes" id="UP000272193">
    <property type="component" value="Unassembled WGS sequence"/>
</dbReference>
<reference evidence="3 4" key="1">
    <citation type="submission" date="2018-11" db="EMBL/GenBank/DDBJ databases">
        <title>Genomic Encyclopedia of Type Strains, Phase IV (KMG-IV): sequencing the most valuable type-strain genomes for metagenomic binning, comparative biology and taxonomic classification.</title>
        <authorList>
            <person name="Goeker M."/>
        </authorList>
    </citation>
    <scope>NUCLEOTIDE SEQUENCE [LARGE SCALE GENOMIC DNA]</scope>
    <source>
        <strain evidence="3 4">DSM 101684</strain>
    </source>
</reference>
<accession>A0A3N4ULL1</accession>
<evidence type="ECO:0000313" key="3">
    <source>
        <dbReference type="EMBL" id="RPE62900.1"/>
    </source>
</evidence>
<dbReference type="RefSeq" id="WP_124224226.1">
    <property type="nucleotide sequence ID" value="NZ_RKQL01000008.1"/>
</dbReference>
<keyword evidence="4" id="KW-1185">Reference proteome</keyword>
<dbReference type="SUPFAM" id="SSF52266">
    <property type="entry name" value="SGNH hydrolase"/>
    <property type="match status" value="1"/>
</dbReference>
<dbReference type="PROSITE" id="PS51257">
    <property type="entry name" value="PROKAR_LIPOPROTEIN"/>
    <property type="match status" value="1"/>
</dbReference>
<dbReference type="GO" id="GO:0016788">
    <property type="term" value="F:hydrolase activity, acting on ester bonds"/>
    <property type="evidence" value="ECO:0007669"/>
    <property type="project" value="InterPro"/>
</dbReference>
<feature type="chain" id="PRO_5018029012" evidence="2">
    <location>
        <begin position="27"/>
        <end position="389"/>
    </location>
</feature>
<dbReference type="AlphaFoldDB" id="A0A3N4ULL1"/>
<dbReference type="InterPro" id="IPR001087">
    <property type="entry name" value="GDSL"/>
</dbReference>
<dbReference type="InterPro" id="IPR050592">
    <property type="entry name" value="GDSL_lipolytic_enzyme"/>
</dbReference>
<sequence length="389" mass="39960">MMFKIRWKFAALAAAVVLSACGGGGAEGPGSRAALSSVVVMGDSLSDSGVFDGLPGYGRVFSVQASDAEPNTIWTERIAAQIGAPQLCNFYKFTGTTFVPNPKPGCTSYAVGGGRINNQASNGGSAAPFSIVKQLADAGAVAGSYQANQLLLIDGGGNDAADLVGAYLKAASDGGAAYQALLLSLLPPATVASTLGQANGAAIAGGVYMTALADSFAAAIKAHALDRGAQHVAILNMPGITNTPRFQAVLGAIEAAQGATARSQAEALFNSWIQAFNQELANKFAGDSRVAIVDFYNNFNDEVAHPAQYGLTNVKTPACPAVGVGSDGLPAYNFQTCTAQALSANPPAGESSPDWWKRYAFSDGFHPTPYGYQLMSQLVSRSLAQAGWL</sequence>
<feature type="signal peptide" evidence="2">
    <location>
        <begin position="1"/>
        <end position="26"/>
    </location>
</feature>
<dbReference type="PANTHER" id="PTHR45642">
    <property type="entry name" value="GDSL ESTERASE/LIPASE EXL3"/>
    <property type="match status" value="1"/>
</dbReference>
<proteinExistence type="predicted"/>
<dbReference type="EMBL" id="RKQL01000008">
    <property type="protein sequence ID" value="RPE62900.1"/>
    <property type="molecule type" value="Genomic_DNA"/>
</dbReference>
<keyword evidence="1 2" id="KW-0732">Signal</keyword>
<name>A0A3N4ULL1_9BURK</name>
<gene>
    <name evidence="3" type="ORF">EDC62_2599</name>
</gene>
<organism evidence="3 4">
    <name type="scientific">Tibeticola sediminis</name>
    <dbReference type="NCBI Taxonomy" id="1917811"/>
    <lineage>
        <taxon>Bacteria</taxon>
        <taxon>Pseudomonadati</taxon>
        <taxon>Pseudomonadota</taxon>
        <taxon>Betaproteobacteria</taxon>
        <taxon>Burkholderiales</taxon>
        <taxon>Comamonadaceae</taxon>
        <taxon>Tibeticola</taxon>
    </lineage>
</organism>
<dbReference type="PANTHER" id="PTHR45642:SF139">
    <property type="entry name" value="SGNH HYDROLASE-TYPE ESTERASE DOMAIN-CONTAINING PROTEIN"/>
    <property type="match status" value="1"/>
</dbReference>